<keyword evidence="3" id="KW-0687">Ribonucleoprotein</keyword>
<dbReference type="InterPro" id="IPR020052">
    <property type="entry name" value="Ribosomal_eL31_CS"/>
</dbReference>
<organism evidence="4 5">
    <name type="scientific">Modicella reniformis</name>
    <dbReference type="NCBI Taxonomy" id="1440133"/>
    <lineage>
        <taxon>Eukaryota</taxon>
        <taxon>Fungi</taxon>
        <taxon>Fungi incertae sedis</taxon>
        <taxon>Mucoromycota</taxon>
        <taxon>Mortierellomycotina</taxon>
        <taxon>Mortierellomycetes</taxon>
        <taxon>Mortierellales</taxon>
        <taxon>Mortierellaceae</taxon>
        <taxon>Modicella</taxon>
    </lineage>
</organism>
<dbReference type="FunFam" id="3.10.440.10:FF:000001">
    <property type="entry name" value="60S ribosomal protein L31"/>
    <property type="match status" value="1"/>
</dbReference>
<sequence length="123" mass="14233">MAKDSKGSKGTKRSTIHDVVTREYTIHLHKHVHGRSFKKRAPHAIKAIKTFAMLHMGTRDVRIDPALNKQVWIKGVKTIQHRIRVRLARKRNDDEEAKEKLYTYVTYVPVTSFSGLETQVVDE</sequence>
<dbReference type="InterPro" id="IPR023621">
    <property type="entry name" value="Ribosomal_eL31_dom_sf"/>
</dbReference>
<dbReference type="AlphaFoldDB" id="A0A9P6M8J3"/>
<dbReference type="PROSITE" id="PS01144">
    <property type="entry name" value="RIBOSOMAL_L31E"/>
    <property type="match status" value="1"/>
</dbReference>
<keyword evidence="5" id="KW-1185">Reference proteome</keyword>
<evidence type="ECO:0000313" key="4">
    <source>
        <dbReference type="EMBL" id="KAF9980102.1"/>
    </source>
</evidence>
<dbReference type="GO" id="GO:0003735">
    <property type="term" value="F:structural constituent of ribosome"/>
    <property type="evidence" value="ECO:0007669"/>
    <property type="project" value="InterPro"/>
</dbReference>
<dbReference type="SUPFAM" id="SSF54575">
    <property type="entry name" value="Ribosomal protein L31e"/>
    <property type="match status" value="1"/>
</dbReference>
<dbReference type="OrthoDB" id="9739313at2759"/>
<dbReference type="Proteomes" id="UP000749646">
    <property type="component" value="Unassembled WGS sequence"/>
</dbReference>
<dbReference type="GO" id="GO:0022625">
    <property type="term" value="C:cytosolic large ribosomal subunit"/>
    <property type="evidence" value="ECO:0007669"/>
    <property type="project" value="TreeGrafter"/>
</dbReference>
<keyword evidence="2 4" id="KW-0689">Ribosomal protein</keyword>
<evidence type="ECO:0000256" key="1">
    <source>
        <dbReference type="ARBA" id="ARBA00010808"/>
    </source>
</evidence>
<dbReference type="PANTHER" id="PTHR10956:SF0">
    <property type="entry name" value="60S RIBOSOMAL PROTEIN L31"/>
    <property type="match status" value="1"/>
</dbReference>
<evidence type="ECO:0000256" key="3">
    <source>
        <dbReference type="ARBA" id="ARBA00023274"/>
    </source>
</evidence>
<comment type="similarity">
    <text evidence="1">Belongs to the eukaryotic ribosomal protein eL31 family.</text>
</comment>
<comment type="caution">
    <text evidence="4">The sequence shown here is derived from an EMBL/GenBank/DDBJ whole genome shotgun (WGS) entry which is preliminary data.</text>
</comment>
<protein>
    <submittedName>
        <fullName evidence="4">60S ribosomal protein L31</fullName>
    </submittedName>
</protein>
<evidence type="ECO:0000313" key="5">
    <source>
        <dbReference type="Proteomes" id="UP000749646"/>
    </source>
</evidence>
<name>A0A9P6M8J3_9FUNG</name>
<dbReference type="GO" id="GO:0002181">
    <property type="term" value="P:cytoplasmic translation"/>
    <property type="evidence" value="ECO:0007669"/>
    <property type="project" value="TreeGrafter"/>
</dbReference>
<dbReference type="PANTHER" id="PTHR10956">
    <property type="entry name" value="60S RIBOSOMAL PROTEIN L31"/>
    <property type="match status" value="1"/>
</dbReference>
<dbReference type="Gene3D" id="3.10.440.10">
    <property type="match status" value="1"/>
</dbReference>
<gene>
    <name evidence="4" type="primary">RPL31_1</name>
    <name evidence="4" type="ORF">BGZ65_005550</name>
</gene>
<dbReference type="EMBL" id="JAAAHW010003906">
    <property type="protein sequence ID" value="KAF9980102.1"/>
    <property type="molecule type" value="Genomic_DNA"/>
</dbReference>
<reference evidence="4" key="1">
    <citation type="journal article" date="2020" name="Fungal Divers.">
        <title>Resolving the Mortierellaceae phylogeny through synthesis of multi-gene phylogenetics and phylogenomics.</title>
        <authorList>
            <person name="Vandepol N."/>
            <person name="Liber J."/>
            <person name="Desiro A."/>
            <person name="Na H."/>
            <person name="Kennedy M."/>
            <person name="Barry K."/>
            <person name="Grigoriev I.V."/>
            <person name="Miller A.N."/>
            <person name="O'Donnell K."/>
            <person name="Stajich J.E."/>
            <person name="Bonito G."/>
        </authorList>
    </citation>
    <scope>NUCLEOTIDE SEQUENCE</scope>
    <source>
        <strain evidence="4">MES-2147</strain>
    </source>
</reference>
<evidence type="ECO:0000256" key="2">
    <source>
        <dbReference type="ARBA" id="ARBA00022980"/>
    </source>
</evidence>
<dbReference type="SMART" id="SM01380">
    <property type="entry name" value="Ribosomal_L31e"/>
    <property type="match status" value="1"/>
</dbReference>
<dbReference type="InterPro" id="IPR000054">
    <property type="entry name" value="Ribosomal_eL31"/>
</dbReference>
<accession>A0A9P6M8J3</accession>
<proteinExistence type="inferred from homology"/>
<dbReference type="Pfam" id="PF01198">
    <property type="entry name" value="Ribosomal_L31e"/>
    <property type="match status" value="1"/>
</dbReference>
<dbReference type="CDD" id="cd00463">
    <property type="entry name" value="Ribosomal_L31e"/>
    <property type="match status" value="1"/>
</dbReference>